<dbReference type="RefSeq" id="WP_189329280.1">
    <property type="nucleotide sequence ID" value="NZ_AP023356.1"/>
</dbReference>
<dbReference type="InterPro" id="IPR036914">
    <property type="entry name" value="MGS-like_dom_sf"/>
</dbReference>
<dbReference type="EC" id="2.1.2.3" evidence="8"/>
<dbReference type="SMART" id="SM00798">
    <property type="entry name" value="AICARFT_IMPCHas"/>
    <property type="match status" value="1"/>
</dbReference>
<comment type="pathway">
    <text evidence="1 8">Purine metabolism; IMP biosynthesis via de novo pathway; IMP from 5-formamido-1-(5-phospho-D-ribosyl)imidazole-4-carboxamide: step 1/1.</text>
</comment>
<evidence type="ECO:0000256" key="8">
    <source>
        <dbReference type="HAMAP-Rule" id="MF_00139"/>
    </source>
</evidence>
<keyword evidence="7 8" id="KW-0511">Multifunctional enzyme</keyword>
<evidence type="ECO:0000256" key="7">
    <source>
        <dbReference type="ARBA" id="ARBA00023268"/>
    </source>
</evidence>
<dbReference type="PANTHER" id="PTHR11692">
    <property type="entry name" value="BIFUNCTIONAL PURINE BIOSYNTHESIS PROTEIN PURH"/>
    <property type="match status" value="1"/>
</dbReference>
<dbReference type="Pfam" id="PF02142">
    <property type="entry name" value="MGS"/>
    <property type="match status" value="1"/>
</dbReference>
<evidence type="ECO:0000256" key="6">
    <source>
        <dbReference type="ARBA" id="ARBA00022801"/>
    </source>
</evidence>
<dbReference type="SUPFAM" id="SSF53927">
    <property type="entry name" value="Cytidine deaminase-like"/>
    <property type="match status" value="1"/>
</dbReference>
<keyword evidence="5 8" id="KW-0658">Purine biosynthesis</keyword>
<evidence type="ECO:0000256" key="1">
    <source>
        <dbReference type="ARBA" id="ARBA00004844"/>
    </source>
</evidence>
<dbReference type="CDD" id="cd01421">
    <property type="entry name" value="IMPCH"/>
    <property type="match status" value="1"/>
</dbReference>
<dbReference type="Gene3D" id="3.40.50.1380">
    <property type="entry name" value="Methylglyoxal synthase-like domain"/>
    <property type="match status" value="1"/>
</dbReference>
<keyword evidence="11" id="KW-1185">Reference proteome</keyword>
<dbReference type="NCBIfam" id="NF002049">
    <property type="entry name" value="PRK00881.1"/>
    <property type="match status" value="1"/>
</dbReference>
<dbReference type="PIRSF" id="PIRSF000414">
    <property type="entry name" value="AICARFT_IMPCHas"/>
    <property type="match status" value="1"/>
</dbReference>
<accession>A0ABN6CJ62</accession>
<dbReference type="NCBIfam" id="TIGR00355">
    <property type="entry name" value="purH"/>
    <property type="match status" value="1"/>
</dbReference>
<dbReference type="SMART" id="SM00851">
    <property type="entry name" value="MGS"/>
    <property type="match status" value="1"/>
</dbReference>
<evidence type="ECO:0000256" key="3">
    <source>
        <dbReference type="ARBA" id="ARBA00007667"/>
    </source>
</evidence>
<dbReference type="SUPFAM" id="SSF52335">
    <property type="entry name" value="Methylglyoxal synthase-like"/>
    <property type="match status" value="1"/>
</dbReference>
<keyword evidence="6 8" id="KW-0378">Hydrolase</keyword>
<dbReference type="EMBL" id="AP023356">
    <property type="protein sequence ID" value="BCJ44403.1"/>
    <property type="molecule type" value="Genomic_DNA"/>
</dbReference>
<comment type="similarity">
    <text evidence="3 8">Belongs to the PurH family.</text>
</comment>
<comment type="catalytic activity">
    <reaction evidence="8">
        <text>(6R)-10-formyltetrahydrofolate + 5-amino-1-(5-phospho-beta-D-ribosyl)imidazole-4-carboxamide = 5-formamido-1-(5-phospho-D-ribosyl)imidazole-4-carboxamide + (6S)-5,6,7,8-tetrahydrofolate</text>
        <dbReference type="Rhea" id="RHEA:22192"/>
        <dbReference type="ChEBI" id="CHEBI:57453"/>
        <dbReference type="ChEBI" id="CHEBI:58467"/>
        <dbReference type="ChEBI" id="CHEBI:58475"/>
        <dbReference type="ChEBI" id="CHEBI:195366"/>
        <dbReference type="EC" id="2.1.2.3"/>
    </reaction>
</comment>
<dbReference type="Gene3D" id="3.40.140.20">
    <property type="match status" value="2"/>
</dbReference>
<keyword evidence="4 8" id="KW-0808">Transferase</keyword>
<sequence>MSDEGLRPIKRALLSVWDKAGIVELAQALHAAGVEVVSTGSTATTVEKAGVPVTRVEDLTGFPEILSDRVKTLHPRVHGGLLADMRLESHVAELAEHGIEPFDLLVSSLYPFSETVASGAGEEECIAKIDIGGPAMVRAAAKNHASVAVVVSTEGYPLILEAIKNGGFTLAQRKLLASRAFINIAEYDIAVANWTASTLVESAEWPEFAGIALTKQDTLRYGENPHQQAALYLDPNAPAGLAQAEQLNGKEMSYNNYVDADAAWRTANDFTDPAVAIIKHANPCGVAIGADVAEAHRKAHECDPVSAFGGVIAVNQEVTLALARQVAEIFTEVIVAPAYAPDALALLQEKKNLRVLVAPAWNPPPAEIKQIGGGVLVQMADRIDADGDDPANWTLATGPAASGEVLKDLVFAWRAIRSVKSNAILLARDGATVGVGMGQVNRVDSAKLAVDRAGAERAAGSVAASDAFFPFPDGLEVLIAAGIKAVVQPGGSIRDNLVIEAAEKAGLTVYLTGTRHFYH</sequence>
<evidence type="ECO:0000313" key="11">
    <source>
        <dbReference type="Proteomes" id="UP000676967"/>
    </source>
</evidence>
<comment type="catalytic activity">
    <reaction evidence="8">
        <text>IMP + H2O = 5-formamido-1-(5-phospho-D-ribosyl)imidazole-4-carboxamide</text>
        <dbReference type="Rhea" id="RHEA:18445"/>
        <dbReference type="ChEBI" id="CHEBI:15377"/>
        <dbReference type="ChEBI" id="CHEBI:58053"/>
        <dbReference type="ChEBI" id="CHEBI:58467"/>
        <dbReference type="EC" id="3.5.4.10"/>
    </reaction>
</comment>
<evidence type="ECO:0000313" key="10">
    <source>
        <dbReference type="EMBL" id="BCJ44403.1"/>
    </source>
</evidence>
<comment type="domain">
    <text evidence="8">The IMP cyclohydrolase activity resides in the N-terminal region.</text>
</comment>
<dbReference type="HAMAP" id="MF_00139">
    <property type="entry name" value="PurH"/>
    <property type="match status" value="1"/>
</dbReference>
<evidence type="ECO:0000256" key="5">
    <source>
        <dbReference type="ARBA" id="ARBA00022755"/>
    </source>
</evidence>
<name>A0ABN6CJ62_9ACTN</name>
<dbReference type="InterPro" id="IPR016193">
    <property type="entry name" value="Cytidine_deaminase-like"/>
</dbReference>
<evidence type="ECO:0000256" key="2">
    <source>
        <dbReference type="ARBA" id="ARBA00004954"/>
    </source>
</evidence>
<organism evidence="10 11">
    <name type="scientific">Actinoplanes ianthinogenes</name>
    <dbReference type="NCBI Taxonomy" id="122358"/>
    <lineage>
        <taxon>Bacteria</taxon>
        <taxon>Bacillati</taxon>
        <taxon>Actinomycetota</taxon>
        <taxon>Actinomycetes</taxon>
        <taxon>Micromonosporales</taxon>
        <taxon>Micromonosporaceae</taxon>
        <taxon>Actinoplanes</taxon>
    </lineage>
</organism>
<proteinExistence type="inferred from homology"/>
<gene>
    <name evidence="8 10" type="primary">purH</name>
    <name evidence="10" type="ORF">Aiant_50600</name>
</gene>
<dbReference type="Pfam" id="PF01808">
    <property type="entry name" value="AICARFT_IMPCHas"/>
    <property type="match status" value="1"/>
</dbReference>
<comment type="pathway">
    <text evidence="2 8">Purine metabolism; IMP biosynthesis via de novo pathway; 5-formamido-1-(5-phospho-D-ribosyl)imidazole-4-carboxamide from 5-amino-1-(5-phospho-D-ribosyl)imidazole-4-carboxamide (10-formyl THF route): step 1/1.</text>
</comment>
<dbReference type="PANTHER" id="PTHR11692:SF0">
    <property type="entry name" value="BIFUNCTIONAL PURINE BIOSYNTHESIS PROTEIN ATIC"/>
    <property type="match status" value="1"/>
</dbReference>
<reference evidence="10 11" key="1">
    <citation type="submission" date="2020-08" db="EMBL/GenBank/DDBJ databases">
        <title>Whole genome shotgun sequence of Actinoplanes ianthinogenes NBRC 13996.</title>
        <authorList>
            <person name="Komaki H."/>
            <person name="Tamura T."/>
        </authorList>
    </citation>
    <scope>NUCLEOTIDE SEQUENCE [LARGE SCALE GENOMIC DNA]</scope>
    <source>
        <strain evidence="10 11">NBRC 13996</strain>
    </source>
</reference>
<feature type="domain" description="MGS-like" evidence="9">
    <location>
        <begin position="4"/>
        <end position="151"/>
    </location>
</feature>
<dbReference type="InterPro" id="IPR002695">
    <property type="entry name" value="PurH-like"/>
</dbReference>
<dbReference type="Proteomes" id="UP000676967">
    <property type="component" value="Chromosome"/>
</dbReference>
<protein>
    <recommendedName>
        <fullName evidence="8">Bifunctional purine biosynthesis protein PurH</fullName>
    </recommendedName>
    <domain>
        <recommendedName>
            <fullName evidence="8">Phosphoribosylaminoimidazolecarboxamide formyltransferase</fullName>
            <ecNumber evidence="8">2.1.2.3</ecNumber>
        </recommendedName>
        <alternativeName>
            <fullName evidence="8">AICAR transformylase</fullName>
        </alternativeName>
    </domain>
    <domain>
        <recommendedName>
            <fullName evidence="8">IMP cyclohydrolase</fullName>
            <ecNumber evidence="8">3.5.4.10</ecNumber>
        </recommendedName>
        <alternativeName>
            <fullName evidence="8">ATIC</fullName>
        </alternativeName>
        <alternativeName>
            <fullName evidence="8">IMP synthase</fullName>
        </alternativeName>
        <alternativeName>
            <fullName evidence="8">Inosinicase</fullName>
        </alternativeName>
    </domain>
</protein>
<dbReference type="PROSITE" id="PS51855">
    <property type="entry name" value="MGS"/>
    <property type="match status" value="1"/>
</dbReference>
<dbReference type="EC" id="3.5.4.10" evidence="8"/>
<dbReference type="InterPro" id="IPR024051">
    <property type="entry name" value="AICAR_Tfase_dup_dom_sf"/>
</dbReference>
<evidence type="ECO:0000256" key="4">
    <source>
        <dbReference type="ARBA" id="ARBA00022679"/>
    </source>
</evidence>
<evidence type="ECO:0000259" key="9">
    <source>
        <dbReference type="PROSITE" id="PS51855"/>
    </source>
</evidence>
<dbReference type="InterPro" id="IPR011607">
    <property type="entry name" value="MGS-like_dom"/>
</dbReference>